<feature type="region of interest" description="Disordered" evidence="1">
    <location>
        <begin position="120"/>
        <end position="139"/>
    </location>
</feature>
<evidence type="ECO:0000256" key="1">
    <source>
        <dbReference type="SAM" id="MobiDB-lite"/>
    </source>
</evidence>
<evidence type="ECO:0000313" key="3">
    <source>
        <dbReference type="Proteomes" id="UP001472677"/>
    </source>
</evidence>
<organism evidence="2 3">
    <name type="scientific">Hibiscus sabdariffa</name>
    <name type="common">roselle</name>
    <dbReference type="NCBI Taxonomy" id="183260"/>
    <lineage>
        <taxon>Eukaryota</taxon>
        <taxon>Viridiplantae</taxon>
        <taxon>Streptophyta</taxon>
        <taxon>Embryophyta</taxon>
        <taxon>Tracheophyta</taxon>
        <taxon>Spermatophyta</taxon>
        <taxon>Magnoliopsida</taxon>
        <taxon>eudicotyledons</taxon>
        <taxon>Gunneridae</taxon>
        <taxon>Pentapetalae</taxon>
        <taxon>rosids</taxon>
        <taxon>malvids</taxon>
        <taxon>Malvales</taxon>
        <taxon>Malvaceae</taxon>
        <taxon>Malvoideae</taxon>
        <taxon>Hibiscus</taxon>
    </lineage>
</organism>
<dbReference type="Proteomes" id="UP001472677">
    <property type="component" value="Unassembled WGS sequence"/>
</dbReference>
<sequence length="139" mass="15306">MLRHLEMCQSITTFASITCLHQLTKETKNGGHVVRFNIQSITIEQSDSTMSLKPPNSLTEKKNFNTCFKAFSSANMAGPEPIGSEKVVKHSSLELRTIPPMPPFEPSLNIAPSTFSFKNPSGGGFQERGRTVGYHSYGN</sequence>
<name>A0ABR2F165_9ROSI</name>
<reference evidence="2 3" key="1">
    <citation type="journal article" date="2024" name="G3 (Bethesda)">
        <title>Genome assembly of Hibiscus sabdariffa L. provides insights into metabolisms of medicinal natural products.</title>
        <authorList>
            <person name="Kim T."/>
        </authorList>
    </citation>
    <scope>NUCLEOTIDE SEQUENCE [LARGE SCALE GENOMIC DNA]</scope>
    <source>
        <strain evidence="2">TK-2024</strain>
        <tissue evidence="2">Old leaves</tissue>
    </source>
</reference>
<gene>
    <name evidence="2" type="ORF">V6N12_007228</name>
</gene>
<dbReference type="EMBL" id="JBBPBM010000009">
    <property type="protein sequence ID" value="KAK8568684.1"/>
    <property type="molecule type" value="Genomic_DNA"/>
</dbReference>
<evidence type="ECO:0000313" key="2">
    <source>
        <dbReference type="EMBL" id="KAK8568684.1"/>
    </source>
</evidence>
<protein>
    <submittedName>
        <fullName evidence="2">Uncharacterized protein</fullName>
    </submittedName>
</protein>
<proteinExistence type="predicted"/>
<comment type="caution">
    <text evidence="2">The sequence shown here is derived from an EMBL/GenBank/DDBJ whole genome shotgun (WGS) entry which is preliminary data.</text>
</comment>
<accession>A0ABR2F165</accession>
<keyword evidence="3" id="KW-1185">Reference proteome</keyword>